<dbReference type="AlphaFoldDB" id="A0AAV0AZU5"/>
<dbReference type="PANTHER" id="PTHR10134">
    <property type="entry name" value="CYTOCHROME B-C1 COMPLEX SUBUNIT RIESKE, MITOCHONDRIAL"/>
    <property type="match status" value="1"/>
</dbReference>
<gene>
    <name evidence="1" type="ORF">PPACK8108_LOCUS10201</name>
</gene>
<proteinExistence type="predicted"/>
<name>A0AAV0AZU5_PHAPC</name>
<dbReference type="Proteomes" id="UP001153365">
    <property type="component" value="Unassembled WGS sequence"/>
</dbReference>
<sequence>MKVWNLGVDLVKSIMTHKNFLIRPCIIGLQKTLVKNFFTFFIPEEKNLIVKWRGNPVFIGCWTQAKIQETNAVKISALQDPQTESGCTKRPEWLAILSVCNHLGSVPLVKLATMVVGTALNMDGIMISAVESDELGQSGWDLEIIRAVKGYQWTRKLIKRVKLELELVDIQIQQIRIEYKNQKDCRRAKLEMVWFEN</sequence>
<evidence type="ECO:0000313" key="1">
    <source>
        <dbReference type="EMBL" id="CAH7675220.1"/>
    </source>
</evidence>
<comment type="caution">
    <text evidence="1">The sequence shown here is derived from an EMBL/GenBank/DDBJ whole genome shotgun (WGS) entry which is preliminary data.</text>
</comment>
<accession>A0AAV0AZU5</accession>
<dbReference type="GO" id="GO:0051537">
    <property type="term" value="F:2 iron, 2 sulfur cluster binding"/>
    <property type="evidence" value="ECO:0007669"/>
    <property type="project" value="InterPro"/>
</dbReference>
<dbReference type="SUPFAM" id="SSF50022">
    <property type="entry name" value="ISP domain"/>
    <property type="match status" value="1"/>
</dbReference>
<keyword evidence="2" id="KW-1185">Reference proteome</keyword>
<dbReference type="InterPro" id="IPR036922">
    <property type="entry name" value="Rieske_2Fe-2S_sf"/>
</dbReference>
<dbReference type="EMBL" id="CALTRL010002276">
    <property type="protein sequence ID" value="CAH7675220.1"/>
    <property type="molecule type" value="Genomic_DNA"/>
</dbReference>
<dbReference type="InterPro" id="IPR014349">
    <property type="entry name" value="Rieske_Fe-S_prot"/>
</dbReference>
<evidence type="ECO:0000313" key="2">
    <source>
        <dbReference type="Proteomes" id="UP001153365"/>
    </source>
</evidence>
<protein>
    <submittedName>
        <fullName evidence="1">Uncharacterized protein</fullName>
    </submittedName>
</protein>
<organism evidence="1 2">
    <name type="scientific">Phakopsora pachyrhizi</name>
    <name type="common">Asian soybean rust disease fungus</name>
    <dbReference type="NCBI Taxonomy" id="170000"/>
    <lineage>
        <taxon>Eukaryota</taxon>
        <taxon>Fungi</taxon>
        <taxon>Dikarya</taxon>
        <taxon>Basidiomycota</taxon>
        <taxon>Pucciniomycotina</taxon>
        <taxon>Pucciniomycetes</taxon>
        <taxon>Pucciniales</taxon>
        <taxon>Phakopsoraceae</taxon>
        <taxon>Phakopsora</taxon>
    </lineage>
</organism>
<dbReference type="Gene3D" id="2.102.10.10">
    <property type="entry name" value="Rieske [2Fe-2S] iron-sulphur domain"/>
    <property type="match status" value="1"/>
</dbReference>
<reference evidence="1" key="1">
    <citation type="submission" date="2022-06" db="EMBL/GenBank/DDBJ databases">
        <authorList>
            <consortium name="SYNGENTA / RWTH Aachen University"/>
        </authorList>
    </citation>
    <scope>NUCLEOTIDE SEQUENCE</scope>
</reference>